<dbReference type="OrthoDB" id="3693303at2"/>
<dbReference type="Pfam" id="PF00550">
    <property type="entry name" value="PP-binding"/>
    <property type="match status" value="1"/>
</dbReference>
<dbReference type="InterPro" id="IPR009081">
    <property type="entry name" value="PP-bd_ACP"/>
</dbReference>
<accession>A0A1H0AQ97</accession>
<dbReference type="PROSITE" id="PS50075">
    <property type="entry name" value="CARRIER"/>
    <property type="match status" value="1"/>
</dbReference>
<organism evidence="2 3">
    <name type="scientific">Allokutzneria albata</name>
    <name type="common">Kibdelosporangium albatum</name>
    <dbReference type="NCBI Taxonomy" id="211114"/>
    <lineage>
        <taxon>Bacteria</taxon>
        <taxon>Bacillati</taxon>
        <taxon>Actinomycetota</taxon>
        <taxon>Actinomycetes</taxon>
        <taxon>Pseudonocardiales</taxon>
        <taxon>Pseudonocardiaceae</taxon>
        <taxon>Allokutzneria</taxon>
    </lineage>
</organism>
<gene>
    <name evidence="2" type="ORF">SAMN04489726_6209</name>
</gene>
<dbReference type="AlphaFoldDB" id="A0A1H0AQ97"/>
<name>A0A1H0AQ97_ALLAB</name>
<keyword evidence="3" id="KW-1185">Reference proteome</keyword>
<proteinExistence type="predicted"/>
<feature type="domain" description="Carrier" evidence="1">
    <location>
        <begin position="2"/>
        <end position="80"/>
    </location>
</feature>
<evidence type="ECO:0000313" key="2">
    <source>
        <dbReference type="EMBL" id="SDN35561.1"/>
    </source>
</evidence>
<sequence length="81" mass="8852">MADTQSVTDGVLDILEDVLEIPRADLEAHPTLRDHENWDSMGALEILSQVESRFGVQLDLREFNAAKTVDELSAAVSAGID</sequence>
<evidence type="ECO:0000259" key="1">
    <source>
        <dbReference type="PROSITE" id="PS50075"/>
    </source>
</evidence>
<dbReference type="InterPro" id="IPR036736">
    <property type="entry name" value="ACP-like_sf"/>
</dbReference>
<reference evidence="2 3" key="1">
    <citation type="submission" date="2016-10" db="EMBL/GenBank/DDBJ databases">
        <authorList>
            <person name="de Groot N.N."/>
        </authorList>
    </citation>
    <scope>NUCLEOTIDE SEQUENCE [LARGE SCALE GENOMIC DNA]</scope>
    <source>
        <strain evidence="2 3">DSM 44149</strain>
    </source>
</reference>
<dbReference type="eggNOG" id="COG0236">
    <property type="taxonomic scope" value="Bacteria"/>
</dbReference>
<dbReference type="SUPFAM" id="SSF47336">
    <property type="entry name" value="ACP-like"/>
    <property type="match status" value="1"/>
</dbReference>
<dbReference type="STRING" id="211114.SAMN04489726_6209"/>
<dbReference type="EMBL" id="LT629701">
    <property type="protein sequence ID" value="SDN35561.1"/>
    <property type="molecule type" value="Genomic_DNA"/>
</dbReference>
<dbReference type="Proteomes" id="UP000183376">
    <property type="component" value="Chromosome I"/>
</dbReference>
<dbReference type="RefSeq" id="WP_030428302.1">
    <property type="nucleotide sequence ID" value="NZ_JOEF01000003.1"/>
</dbReference>
<evidence type="ECO:0000313" key="3">
    <source>
        <dbReference type="Proteomes" id="UP000183376"/>
    </source>
</evidence>
<protein>
    <submittedName>
        <fullName evidence="2">Acyl carrier protein</fullName>
    </submittedName>
</protein>
<dbReference type="Gene3D" id="1.10.1200.10">
    <property type="entry name" value="ACP-like"/>
    <property type="match status" value="1"/>
</dbReference>